<dbReference type="Pfam" id="PF03837">
    <property type="entry name" value="RecT"/>
    <property type="match status" value="1"/>
</dbReference>
<dbReference type="EMBL" id="KU998245">
    <property type="protein sequence ID" value="ANA86415.1"/>
    <property type="molecule type" value="Genomic_DNA"/>
</dbReference>
<dbReference type="GeneID" id="28800540"/>
<proteinExistence type="predicted"/>
<dbReference type="OrthoDB" id="17107at10239"/>
<dbReference type="NCBIfam" id="TIGR00616">
    <property type="entry name" value="rect"/>
    <property type="match status" value="1"/>
</dbReference>
<dbReference type="GO" id="GO:0006259">
    <property type="term" value="P:DNA metabolic process"/>
    <property type="evidence" value="ECO:0007669"/>
    <property type="project" value="InterPro"/>
</dbReference>
<dbReference type="InterPro" id="IPR004590">
    <property type="entry name" value="ssDNA_annealing_RecT"/>
</dbReference>
<keyword evidence="2" id="KW-1185">Reference proteome</keyword>
<dbReference type="RefSeq" id="YP_009274497.1">
    <property type="nucleotide sequence ID" value="NC_030917.1"/>
</dbReference>
<reference evidence="2" key="1">
    <citation type="submission" date="2016-03" db="EMBL/GenBank/DDBJ databases">
        <authorList>
            <person name="Ploux O."/>
        </authorList>
    </citation>
    <scope>NUCLEOTIDE SEQUENCE [LARGE SCALE GENOMIC DNA]</scope>
</reference>
<accession>A0A160DEW3</accession>
<evidence type="ECO:0000313" key="1">
    <source>
        <dbReference type="EMBL" id="ANA86415.1"/>
    </source>
</evidence>
<dbReference type="InterPro" id="IPR018330">
    <property type="entry name" value="RecT_fam"/>
</dbReference>
<gene>
    <name evidence="1" type="primary">81</name>
    <name evidence="1" type="ORF">PBI_ONEUP_81</name>
</gene>
<name>A0A160DEW3_9CAUD</name>
<evidence type="ECO:0000313" key="2">
    <source>
        <dbReference type="Proteomes" id="UP000204609"/>
    </source>
</evidence>
<sequence length="241" mass="26607">MSELQQAAQGQADAGPVQVIYSHAKEIQNVLAKGTDMDRWLQMARLAVMRDPNLVNAAKRDPGSLMQAMLDCAEKGHIPGTEDYYLVPRKGGIQGMESWKGIAKRIMRSGRYQSIVAEVVYEGEDFDFNPNTMDRPVHQIKYMARTSGQPVLSYAYAVDHEGKPSTIAVADPRYIAKVKANSKGTVWADWDEAMYKKTAVKMLVDYVDTSSTDRRGVSTVQVDGPVGTFIDGVLEIEGGDQ</sequence>
<dbReference type="Proteomes" id="UP000204609">
    <property type="component" value="Segment"/>
</dbReference>
<dbReference type="KEGG" id="vg:28800540"/>
<organism evidence="1 2">
    <name type="scientific">Gordonia phage OneUp</name>
    <dbReference type="NCBI Taxonomy" id="1838074"/>
    <lineage>
        <taxon>Viruses</taxon>
        <taxon>Duplodnaviria</taxon>
        <taxon>Heunggongvirae</taxon>
        <taxon>Uroviricota</taxon>
        <taxon>Caudoviricetes</taxon>
        <taxon>Oneupvirus</taxon>
        <taxon>Oneupvirus oneup</taxon>
    </lineage>
</organism>
<dbReference type="GO" id="GO:0003677">
    <property type="term" value="F:DNA binding"/>
    <property type="evidence" value="ECO:0007669"/>
    <property type="project" value="InterPro"/>
</dbReference>
<protein>
    <submittedName>
        <fullName evidence="1">RecT-like DNA pairing protein</fullName>
    </submittedName>
</protein>